<dbReference type="AlphaFoldDB" id="A0A1R3KZC7"/>
<protein>
    <submittedName>
        <fullName evidence="1">Uncharacterized protein</fullName>
    </submittedName>
</protein>
<accession>A0A1R3KZC7</accession>
<proteinExistence type="predicted"/>
<evidence type="ECO:0000313" key="1">
    <source>
        <dbReference type="EMBL" id="OMP12369.1"/>
    </source>
</evidence>
<gene>
    <name evidence="1" type="ORF">COLO4_03278</name>
</gene>
<organism evidence="1 2">
    <name type="scientific">Corchorus olitorius</name>
    <dbReference type="NCBI Taxonomy" id="93759"/>
    <lineage>
        <taxon>Eukaryota</taxon>
        <taxon>Viridiplantae</taxon>
        <taxon>Streptophyta</taxon>
        <taxon>Embryophyta</taxon>
        <taxon>Tracheophyta</taxon>
        <taxon>Spermatophyta</taxon>
        <taxon>Magnoliopsida</taxon>
        <taxon>eudicotyledons</taxon>
        <taxon>Gunneridae</taxon>
        <taxon>Pentapetalae</taxon>
        <taxon>rosids</taxon>
        <taxon>malvids</taxon>
        <taxon>Malvales</taxon>
        <taxon>Malvaceae</taxon>
        <taxon>Grewioideae</taxon>
        <taxon>Apeibeae</taxon>
        <taxon>Corchorus</taxon>
    </lineage>
</organism>
<keyword evidence="2" id="KW-1185">Reference proteome</keyword>
<dbReference type="EMBL" id="AWUE01009478">
    <property type="protein sequence ID" value="OMP12369.1"/>
    <property type="molecule type" value="Genomic_DNA"/>
</dbReference>
<sequence length="111" mass="12142">MTPSWSGWELSIPQKSLVCLTGPYNPNPLISAEHYSLGLTNNEVAGNIMTVSAPSNLRADNAASSFSKDYIGNHLFSGLILFSMSLERIQSIPGQGNETEQQKPFFFGYPD</sequence>
<evidence type="ECO:0000313" key="2">
    <source>
        <dbReference type="Proteomes" id="UP000187203"/>
    </source>
</evidence>
<dbReference type="Proteomes" id="UP000187203">
    <property type="component" value="Unassembled WGS sequence"/>
</dbReference>
<name>A0A1R3KZC7_9ROSI</name>
<comment type="caution">
    <text evidence="1">The sequence shown here is derived from an EMBL/GenBank/DDBJ whole genome shotgun (WGS) entry which is preliminary data.</text>
</comment>
<reference evidence="2" key="1">
    <citation type="submission" date="2013-09" db="EMBL/GenBank/DDBJ databases">
        <title>Corchorus olitorius genome sequencing.</title>
        <authorList>
            <person name="Alam M."/>
            <person name="Haque M.S."/>
            <person name="Islam M.S."/>
            <person name="Emdad E.M."/>
            <person name="Islam M.M."/>
            <person name="Ahmed B."/>
            <person name="Halim A."/>
            <person name="Hossen Q.M.M."/>
            <person name="Hossain M.Z."/>
            <person name="Ahmed R."/>
            <person name="Khan M.M."/>
            <person name="Islam R."/>
            <person name="Rashid M.M."/>
            <person name="Khan S.A."/>
            <person name="Rahman M.S."/>
            <person name="Alam M."/>
            <person name="Yahiya A.S."/>
            <person name="Khan M.S."/>
            <person name="Azam M.S."/>
            <person name="Haque T."/>
            <person name="Lashkar M.Z.H."/>
            <person name="Akhand A.I."/>
            <person name="Morshed G."/>
            <person name="Roy S."/>
            <person name="Uddin K.S."/>
            <person name="Rabeya T."/>
            <person name="Hossain A.S."/>
            <person name="Chowdhury A."/>
            <person name="Snigdha A.R."/>
            <person name="Mortoza M.S."/>
            <person name="Matin S.A."/>
            <person name="Hoque S.M.E."/>
            <person name="Islam M.K."/>
            <person name="Roy D.K."/>
            <person name="Haider R."/>
            <person name="Moosa M.M."/>
            <person name="Elias S.M."/>
            <person name="Hasan A.M."/>
            <person name="Jahan S."/>
            <person name="Shafiuddin M."/>
            <person name="Mahmood N."/>
            <person name="Shommy N.S."/>
        </authorList>
    </citation>
    <scope>NUCLEOTIDE SEQUENCE [LARGE SCALE GENOMIC DNA]</scope>
    <source>
        <strain evidence="2">cv. O-4</strain>
    </source>
</reference>